<reference evidence="2 3" key="1">
    <citation type="submission" date="2024-09" db="EMBL/GenBank/DDBJ databases">
        <title>Chromosome-scale assembly of Riccia fluitans.</title>
        <authorList>
            <person name="Paukszto L."/>
            <person name="Sawicki J."/>
            <person name="Karawczyk K."/>
            <person name="Piernik-Szablinska J."/>
            <person name="Szczecinska M."/>
            <person name="Mazdziarz M."/>
        </authorList>
    </citation>
    <scope>NUCLEOTIDE SEQUENCE [LARGE SCALE GENOMIC DNA]</scope>
    <source>
        <strain evidence="2">Rf_01</strain>
        <tissue evidence="2">Aerial parts of the thallus</tissue>
    </source>
</reference>
<dbReference type="AlphaFoldDB" id="A0ABD1XIP4"/>
<dbReference type="Proteomes" id="UP001605036">
    <property type="component" value="Unassembled WGS sequence"/>
</dbReference>
<protein>
    <submittedName>
        <fullName evidence="2">Uncharacterized protein</fullName>
    </submittedName>
</protein>
<gene>
    <name evidence="2" type="ORF">R1flu_027369</name>
</gene>
<keyword evidence="3" id="KW-1185">Reference proteome</keyword>
<accession>A0ABD1XIP4</accession>
<feature type="compositionally biased region" description="Basic and acidic residues" evidence="1">
    <location>
        <begin position="108"/>
        <end position="123"/>
    </location>
</feature>
<proteinExistence type="predicted"/>
<organism evidence="2 3">
    <name type="scientific">Riccia fluitans</name>
    <dbReference type="NCBI Taxonomy" id="41844"/>
    <lineage>
        <taxon>Eukaryota</taxon>
        <taxon>Viridiplantae</taxon>
        <taxon>Streptophyta</taxon>
        <taxon>Embryophyta</taxon>
        <taxon>Marchantiophyta</taxon>
        <taxon>Marchantiopsida</taxon>
        <taxon>Marchantiidae</taxon>
        <taxon>Marchantiales</taxon>
        <taxon>Ricciaceae</taxon>
        <taxon>Riccia</taxon>
    </lineage>
</organism>
<dbReference type="EMBL" id="JBHFFA010000008">
    <property type="protein sequence ID" value="KAL2608796.1"/>
    <property type="molecule type" value="Genomic_DNA"/>
</dbReference>
<evidence type="ECO:0000256" key="1">
    <source>
        <dbReference type="SAM" id="MobiDB-lite"/>
    </source>
</evidence>
<comment type="caution">
    <text evidence="2">The sequence shown here is derived from an EMBL/GenBank/DDBJ whole genome shotgun (WGS) entry which is preliminary data.</text>
</comment>
<sequence>MSRLFVLFPRLRDFGLTFLMLGGKKAFWAKILHEEIQRLWKEQDYTYLSGFVSIFYHGMKWLTPKDEHDLGFVRDKDEDDEDAIPMTPSPNFIEVTIQAEEAPTIDPSPREETIKKEKGKDTIVEEEIPVEPIPTLKEKTTKANEQKETQSRERKPESMKMSSDRPKSRLKIGKSKIRYKAAGFMTPEEA</sequence>
<feature type="region of interest" description="Disordered" evidence="1">
    <location>
        <begin position="100"/>
        <end position="190"/>
    </location>
</feature>
<feature type="compositionally biased region" description="Basic and acidic residues" evidence="1">
    <location>
        <begin position="136"/>
        <end position="167"/>
    </location>
</feature>
<name>A0ABD1XIP4_9MARC</name>
<feature type="compositionally biased region" description="Basic residues" evidence="1">
    <location>
        <begin position="168"/>
        <end position="179"/>
    </location>
</feature>
<evidence type="ECO:0000313" key="2">
    <source>
        <dbReference type="EMBL" id="KAL2608796.1"/>
    </source>
</evidence>
<evidence type="ECO:0000313" key="3">
    <source>
        <dbReference type="Proteomes" id="UP001605036"/>
    </source>
</evidence>